<dbReference type="AlphaFoldDB" id="A0A7Y0L181"/>
<evidence type="ECO:0000259" key="6">
    <source>
        <dbReference type="Pfam" id="PF00710"/>
    </source>
</evidence>
<proteinExistence type="inferred from homology"/>
<dbReference type="PANTHER" id="PTHR11707:SF28">
    <property type="entry name" value="60 KDA LYSOPHOSPHOLIPASE"/>
    <property type="match status" value="1"/>
</dbReference>
<dbReference type="Pfam" id="PF00710">
    <property type="entry name" value="Asparaginase"/>
    <property type="match status" value="1"/>
</dbReference>
<name>A0A7Y0L181_9FIRM</name>
<dbReference type="PIRSF" id="PIRSF001220">
    <property type="entry name" value="L-ASNase_gatD"/>
    <property type="match status" value="1"/>
</dbReference>
<comment type="caution">
    <text evidence="8">The sequence shown here is derived from an EMBL/GenBank/DDBJ whole genome shotgun (WGS) entry which is preliminary data.</text>
</comment>
<evidence type="ECO:0000256" key="1">
    <source>
        <dbReference type="ARBA" id="ARBA00010518"/>
    </source>
</evidence>
<dbReference type="InterPro" id="IPR004550">
    <property type="entry name" value="AsnASE_II"/>
</dbReference>
<dbReference type="PRINTS" id="PR00139">
    <property type="entry name" value="ASNGLNASE"/>
</dbReference>
<dbReference type="PIRSF" id="PIRSF500176">
    <property type="entry name" value="L_ASNase"/>
    <property type="match status" value="1"/>
</dbReference>
<dbReference type="InterPro" id="IPR006034">
    <property type="entry name" value="Asparaginase/glutaminase-like"/>
</dbReference>
<dbReference type="InterPro" id="IPR027474">
    <property type="entry name" value="L-asparaginase_N"/>
</dbReference>
<sequence>MAKTLLIIATGGTISSVPSAAGFVPGQSVKELTAALPIPDEWDLKIEDQGQALSSNFTLSDMNRVALRVVEAHADAVVVLHGTGVMEETAFLTDVRLAASGQRKSVVFTGAQRVASEPGADGLQNLFDAVRMAVHPQAWRLGAAIVFDGFVFSAMTAGKTDSWSLHAFSGGDGGALARVYPHGLRLLNWPAWRYPCSGDKLAPEVELVWFSAGMDGRSIALDNVRGMVLAASGVGNVNAAVAERLKEAFDRGISVVVATRTGAGGVFPWYGGAGGSRTLEMIGVSFTDLHPLKARILLMAALGNDASVTETFKGQAWMFPPE</sequence>
<dbReference type="GO" id="GO:0006528">
    <property type="term" value="P:asparagine metabolic process"/>
    <property type="evidence" value="ECO:0007669"/>
    <property type="project" value="InterPro"/>
</dbReference>
<dbReference type="InterPro" id="IPR037152">
    <property type="entry name" value="L-asparaginase_N_sf"/>
</dbReference>
<organism evidence="8 9">
    <name type="scientific">Sulfobacillus harzensis</name>
    <dbReference type="NCBI Taxonomy" id="2729629"/>
    <lineage>
        <taxon>Bacteria</taxon>
        <taxon>Bacillati</taxon>
        <taxon>Bacillota</taxon>
        <taxon>Clostridia</taxon>
        <taxon>Eubacteriales</taxon>
        <taxon>Clostridiales Family XVII. Incertae Sedis</taxon>
        <taxon>Sulfobacillus</taxon>
    </lineage>
</organism>
<comment type="similarity">
    <text evidence="1">Belongs to the asparaginase 1 family.</text>
</comment>
<feature type="active site" description="O-isoaspartyl threonine intermediate" evidence="4">
    <location>
        <position position="13"/>
    </location>
</feature>
<evidence type="ECO:0000256" key="4">
    <source>
        <dbReference type="PIRSR" id="PIRSR001220-1"/>
    </source>
</evidence>
<dbReference type="InterPro" id="IPR020827">
    <property type="entry name" value="Asparaginase/glutaminase_AS1"/>
</dbReference>
<evidence type="ECO:0000313" key="8">
    <source>
        <dbReference type="EMBL" id="NMP21413.1"/>
    </source>
</evidence>
<dbReference type="SMART" id="SM00870">
    <property type="entry name" value="Asparaginase"/>
    <property type="match status" value="1"/>
</dbReference>
<evidence type="ECO:0000256" key="2">
    <source>
        <dbReference type="ARBA" id="ARBA00012920"/>
    </source>
</evidence>
<dbReference type="Proteomes" id="UP000533476">
    <property type="component" value="Unassembled WGS sequence"/>
</dbReference>
<dbReference type="Gene3D" id="3.40.50.40">
    <property type="match status" value="1"/>
</dbReference>
<gene>
    <name evidence="8" type="ORF">HIJ39_03450</name>
</gene>
<dbReference type="CDD" id="cd08964">
    <property type="entry name" value="L-asparaginase_II"/>
    <property type="match status" value="1"/>
</dbReference>
<evidence type="ECO:0000313" key="9">
    <source>
        <dbReference type="Proteomes" id="UP000533476"/>
    </source>
</evidence>
<dbReference type="EC" id="3.5.1.1" evidence="2"/>
<dbReference type="PROSITE" id="PS00144">
    <property type="entry name" value="ASN_GLN_ASE_1"/>
    <property type="match status" value="1"/>
</dbReference>
<dbReference type="EMBL" id="JABBVZ010000007">
    <property type="protein sequence ID" value="NMP21413.1"/>
    <property type="molecule type" value="Genomic_DNA"/>
</dbReference>
<feature type="domain" description="L-asparaginase N-terminal" evidence="6">
    <location>
        <begin position="5"/>
        <end position="184"/>
    </location>
</feature>
<reference evidence="8 9" key="1">
    <citation type="submission" date="2020-04" db="EMBL/GenBank/DDBJ databases">
        <authorList>
            <person name="Zhang R."/>
            <person name="Schippers A."/>
        </authorList>
    </citation>
    <scope>NUCLEOTIDE SEQUENCE [LARGE SCALE GENOMIC DNA]</scope>
    <source>
        <strain evidence="8 9">DSM 109850</strain>
    </source>
</reference>
<dbReference type="RefSeq" id="WP_169096738.1">
    <property type="nucleotide sequence ID" value="NZ_JABBVZ010000007.1"/>
</dbReference>
<accession>A0A7Y0L181</accession>
<evidence type="ECO:0000256" key="5">
    <source>
        <dbReference type="PROSITE-ProRule" id="PRU10099"/>
    </source>
</evidence>
<feature type="active site" evidence="5">
    <location>
        <position position="13"/>
    </location>
</feature>
<dbReference type="Pfam" id="PF17763">
    <property type="entry name" value="Asparaginase_C"/>
    <property type="match status" value="1"/>
</dbReference>
<keyword evidence="9" id="KW-1185">Reference proteome</keyword>
<protein>
    <recommendedName>
        <fullName evidence="2">asparaginase</fullName>
        <ecNumber evidence="2">3.5.1.1</ecNumber>
    </recommendedName>
</protein>
<keyword evidence="3" id="KW-0378">Hydrolase</keyword>
<dbReference type="InterPro" id="IPR027473">
    <property type="entry name" value="L-asparaginase_C"/>
</dbReference>
<dbReference type="PANTHER" id="PTHR11707">
    <property type="entry name" value="L-ASPARAGINASE"/>
    <property type="match status" value="1"/>
</dbReference>
<dbReference type="InterPro" id="IPR036152">
    <property type="entry name" value="Asp/glu_Ase-like_sf"/>
</dbReference>
<feature type="domain" description="Asparaginase/glutaminase C-terminal" evidence="7">
    <location>
        <begin position="205"/>
        <end position="310"/>
    </location>
</feature>
<dbReference type="SUPFAM" id="SSF53774">
    <property type="entry name" value="Glutaminase/Asparaginase"/>
    <property type="match status" value="1"/>
</dbReference>
<evidence type="ECO:0000256" key="3">
    <source>
        <dbReference type="ARBA" id="ARBA00022801"/>
    </source>
</evidence>
<dbReference type="GO" id="GO:0004067">
    <property type="term" value="F:asparaginase activity"/>
    <property type="evidence" value="ECO:0007669"/>
    <property type="project" value="UniProtKB-UniRule"/>
</dbReference>
<dbReference type="Gene3D" id="3.40.50.1170">
    <property type="entry name" value="L-asparaginase, N-terminal domain"/>
    <property type="match status" value="1"/>
</dbReference>
<dbReference type="InterPro" id="IPR040919">
    <property type="entry name" value="Asparaginase_C"/>
</dbReference>
<dbReference type="SFLD" id="SFLDS00057">
    <property type="entry name" value="Glutaminase/Asparaginase"/>
    <property type="match status" value="1"/>
</dbReference>
<dbReference type="PROSITE" id="PS51732">
    <property type="entry name" value="ASN_GLN_ASE_3"/>
    <property type="match status" value="1"/>
</dbReference>
<evidence type="ECO:0000259" key="7">
    <source>
        <dbReference type="Pfam" id="PF17763"/>
    </source>
</evidence>